<sequence length="378" mass="41140">MRKLPSGRWQARYAGPDGQDRSAPTTFATKTDAARFLVATETDMARGAWLDPLRSGIRLREYSQSWLAERTVRGRPLAIRTRETYQHSLDRWVLPKLGDLMLDRITPALVRTWHADVSAATGPTAARQAYAVLRAVMSTAVADDAVARNPCRIVGAGQARSEERPLLDVAQIDELTAAMPVHLRGLVQLGFWGHLRLGELVALRRADVDLDAGTVAVVRQVVETDTGPREGPPKAGSQRTVHLPPQGLDALRAHLEVRGPTTLLDHLFARQDGTALRAHHVHTAWGTARKHAGLPGAHLHDLRHAGLTLAAQSGATLAEVMRRAGHSSTRAAMIYQHAAERRDADVAAGLGRLAASELADRAGTRVNRTGTQRARRLI</sequence>
<feature type="domain" description="Tyr recombinase" evidence="7">
    <location>
        <begin position="162"/>
        <end position="348"/>
    </location>
</feature>
<dbReference type="InterPro" id="IPR053876">
    <property type="entry name" value="Phage_int_M"/>
</dbReference>
<dbReference type="InterPro" id="IPR002104">
    <property type="entry name" value="Integrase_catalytic"/>
</dbReference>
<evidence type="ECO:0000256" key="5">
    <source>
        <dbReference type="PROSITE-ProRule" id="PRU01248"/>
    </source>
</evidence>
<evidence type="ECO:0000313" key="9">
    <source>
        <dbReference type="EMBL" id="MEI4278404.1"/>
    </source>
</evidence>
<accession>A0ABU8E433</accession>
<keyword evidence="10" id="KW-1185">Reference proteome</keyword>
<evidence type="ECO:0000256" key="6">
    <source>
        <dbReference type="SAM" id="MobiDB-lite"/>
    </source>
</evidence>
<reference evidence="9 10" key="1">
    <citation type="submission" date="2024-03" db="EMBL/GenBank/DDBJ databases">
        <title>Draft genome sequence of Klenkia terrae.</title>
        <authorList>
            <person name="Duangmal K."/>
            <person name="Chantavorakit T."/>
        </authorList>
    </citation>
    <scope>NUCLEOTIDE SEQUENCE [LARGE SCALE GENOMIC DNA]</scope>
    <source>
        <strain evidence="9 10">JCM 17786</strain>
    </source>
</reference>
<dbReference type="PANTHER" id="PTHR30629">
    <property type="entry name" value="PROPHAGE INTEGRASE"/>
    <property type="match status" value="1"/>
</dbReference>
<name>A0ABU8E433_9ACTN</name>
<dbReference type="RefSeq" id="WP_225234077.1">
    <property type="nucleotide sequence ID" value="NZ_JBAPLV010000006.1"/>
</dbReference>
<proteinExistence type="inferred from homology"/>
<dbReference type="Gene3D" id="1.10.150.130">
    <property type="match status" value="1"/>
</dbReference>
<dbReference type="PROSITE" id="PS51898">
    <property type="entry name" value="TYR_RECOMBINASE"/>
    <property type="match status" value="1"/>
</dbReference>
<dbReference type="PANTHER" id="PTHR30629:SF2">
    <property type="entry name" value="PROPHAGE INTEGRASE INTS-RELATED"/>
    <property type="match status" value="1"/>
</dbReference>
<evidence type="ECO:0000313" key="10">
    <source>
        <dbReference type="Proteomes" id="UP001373496"/>
    </source>
</evidence>
<evidence type="ECO:0000259" key="8">
    <source>
        <dbReference type="PROSITE" id="PS51900"/>
    </source>
</evidence>
<comment type="similarity">
    <text evidence="1">Belongs to the 'phage' integrase family.</text>
</comment>
<keyword evidence="3 5" id="KW-0238">DNA-binding</keyword>
<evidence type="ECO:0000259" key="7">
    <source>
        <dbReference type="PROSITE" id="PS51898"/>
    </source>
</evidence>
<feature type="region of interest" description="Disordered" evidence="6">
    <location>
        <begin position="1"/>
        <end position="25"/>
    </location>
</feature>
<gene>
    <name evidence="9" type="ORF">UXQ13_07990</name>
</gene>
<dbReference type="CDD" id="cd01189">
    <property type="entry name" value="INT_ICEBs1_C_like"/>
    <property type="match status" value="1"/>
</dbReference>
<dbReference type="SUPFAM" id="SSF56349">
    <property type="entry name" value="DNA breaking-rejoining enzymes"/>
    <property type="match status" value="1"/>
</dbReference>
<dbReference type="InterPro" id="IPR011010">
    <property type="entry name" value="DNA_brk_join_enz"/>
</dbReference>
<dbReference type="PROSITE" id="PS51900">
    <property type="entry name" value="CB"/>
    <property type="match status" value="1"/>
</dbReference>
<dbReference type="InterPro" id="IPR044068">
    <property type="entry name" value="CB"/>
</dbReference>
<evidence type="ECO:0000256" key="2">
    <source>
        <dbReference type="ARBA" id="ARBA00022908"/>
    </source>
</evidence>
<protein>
    <submittedName>
        <fullName evidence="9">Tyrosine-type recombinase/integrase</fullName>
    </submittedName>
</protein>
<keyword evidence="2" id="KW-0229">DNA integration</keyword>
<organism evidence="9 10">
    <name type="scientific">Klenkia terrae</name>
    <dbReference type="NCBI Taxonomy" id="1052259"/>
    <lineage>
        <taxon>Bacteria</taxon>
        <taxon>Bacillati</taxon>
        <taxon>Actinomycetota</taxon>
        <taxon>Actinomycetes</taxon>
        <taxon>Geodermatophilales</taxon>
        <taxon>Geodermatophilaceae</taxon>
        <taxon>Klenkia</taxon>
    </lineage>
</organism>
<dbReference type="InterPro" id="IPR058717">
    <property type="entry name" value="Phage_L5_Integrase_N"/>
</dbReference>
<dbReference type="EMBL" id="JBAPLV010000006">
    <property type="protein sequence ID" value="MEI4278404.1"/>
    <property type="molecule type" value="Genomic_DNA"/>
</dbReference>
<comment type="caution">
    <text evidence="9">The sequence shown here is derived from an EMBL/GenBank/DDBJ whole genome shotgun (WGS) entry which is preliminary data.</text>
</comment>
<dbReference type="InterPro" id="IPR050808">
    <property type="entry name" value="Phage_Integrase"/>
</dbReference>
<dbReference type="Pfam" id="PF00589">
    <property type="entry name" value="Phage_integrase"/>
    <property type="match status" value="1"/>
</dbReference>
<dbReference type="Pfam" id="PF22022">
    <property type="entry name" value="Phage_int_M"/>
    <property type="match status" value="1"/>
</dbReference>
<evidence type="ECO:0000256" key="1">
    <source>
        <dbReference type="ARBA" id="ARBA00008857"/>
    </source>
</evidence>
<evidence type="ECO:0000256" key="3">
    <source>
        <dbReference type="ARBA" id="ARBA00023125"/>
    </source>
</evidence>
<dbReference type="InterPro" id="IPR010998">
    <property type="entry name" value="Integrase_recombinase_N"/>
</dbReference>
<dbReference type="Proteomes" id="UP001373496">
    <property type="component" value="Unassembled WGS sequence"/>
</dbReference>
<feature type="domain" description="Core-binding (CB)" evidence="8">
    <location>
        <begin position="57"/>
        <end position="141"/>
    </location>
</feature>
<dbReference type="InterPro" id="IPR013762">
    <property type="entry name" value="Integrase-like_cat_sf"/>
</dbReference>
<keyword evidence="4" id="KW-0233">DNA recombination</keyword>
<evidence type="ECO:0000256" key="4">
    <source>
        <dbReference type="ARBA" id="ARBA00023172"/>
    </source>
</evidence>
<dbReference type="Pfam" id="PF26003">
    <property type="entry name" value="Integrase_N_phage"/>
    <property type="match status" value="1"/>
</dbReference>
<dbReference type="Gene3D" id="1.10.443.10">
    <property type="entry name" value="Intergrase catalytic core"/>
    <property type="match status" value="1"/>
</dbReference>